<proteinExistence type="predicted"/>
<comment type="caution">
    <text evidence="1">The sequence shown here is derived from an EMBL/GenBank/DDBJ whole genome shotgun (WGS) entry which is preliminary data.</text>
</comment>
<dbReference type="Pfam" id="PF10098">
    <property type="entry name" value="DUF2336"/>
    <property type="match status" value="1"/>
</dbReference>
<name>A0A3D9Z3R6_9HYPH</name>
<dbReference type="InterPro" id="IPR019285">
    <property type="entry name" value="DUF2336"/>
</dbReference>
<gene>
    <name evidence="1" type="ORF">DES32_1618</name>
</gene>
<dbReference type="OrthoDB" id="9798569at2"/>
<dbReference type="EMBL" id="QUMO01000002">
    <property type="protein sequence ID" value="REF87979.1"/>
    <property type="molecule type" value="Genomic_DNA"/>
</dbReference>
<evidence type="ECO:0000313" key="1">
    <source>
        <dbReference type="EMBL" id="REF87979.1"/>
    </source>
</evidence>
<dbReference type="RefSeq" id="WP_115836111.1">
    <property type="nucleotide sequence ID" value="NZ_CP025086.1"/>
</dbReference>
<accession>A0A3D9Z3R6</accession>
<protein>
    <submittedName>
        <fullName evidence="1">Uncharacterized protein (DUF2336 family)</fullName>
    </submittedName>
</protein>
<sequence length="432" mass="45542">MIVRRFMHWARTAGAAQRAEAAAALARVYLITDLDPAEHEEAELALTGLLDDPSPLVRRALAEVFASAPNAPHHLVLGLADDQSDVSSIILGRSPVLSDSDLIDCAAIGDAIAQSAIALRPNVSPAVAAALAEVGAREALISLAINPGAEVPEFSLRRMVERFGADGEMREALLMRPGLPTALRADLVAAMADALRAFVIEREWMSGERAQRVTRDACEQARVIIAATSEEGENGAAALIAHLRACGQLTASLLLRALLSGNASLLEAALTELSGLPPLRVKGLTRDWRGSGFAALYRRAGLPDALLPAFRAAIEALSNGEVGDTSGASLSRQRVERVLTACKAENTGELDSLLAVLRRFAAEAARDEARQFSAALPDRMEGVERLVASEEIPALPLPEEPPLRLSDEEVAEAAPAGITIDLAAIEAELAAA</sequence>
<evidence type="ECO:0000313" key="2">
    <source>
        <dbReference type="Proteomes" id="UP000256900"/>
    </source>
</evidence>
<reference evidence="1 2" key="1">
    <citation type="submission" date="2018-08" db="EMBL/GenBank/DDBJ databases">
        <title>Genomic Encyclopedia of Type Strains, Phase IV (KMG-IV): sequencing the most valuable type-strain genomes for metagenomic binning, comparative biology and taxonomic classification.</title>
        <authorList>
            <person name="Goeker M."/>
        </authorList>
    </citation>
    <scope>NUCLEOTIDE SEQUENCE [LARGE SCALE GENOMIC DNA]</scope>
    <source>
        <strain evidence="1 2">BW863</strain>
    </source>
</reference>
<organism evidence="1 2">
    <name type="scientific">Methylovirgula ligni</name>
    <dbReference type="NCBI Taxonomy" id="569860"/>
    <lineage>
        <taxon>Bacteria</taxon>
        <taxon>Pseudomonadati</taxon>
        <taxon>Pseudomonadota</taxon>
        <taxon>Alphaproteobacteria</taxon>
        <taxon>Hyphomicrobiales</taxon>
        <taxon>Beijerinckiaceae</taxon>
        <taxon>Methylovirgula</taxon>
    </lineage>
</organism>
<dbReference type="AlphaFoldDB" id="A0A3D9Z3R6"/>
<dbReference type="Proteomes" id="UP000256900">
    <property type="component" value="Unassembled WGS sequence"/>
</dbReference>
<keyword evidence="2" id="KW-1185">Reference proteome</keyword>